<comment type="caution">
    <text evidence="3">The sequence shown here is derived from an EMBL/GenBank/DDBJ whole genome shotgun (WGS) entry which is preliminary data.</text>
</comment>
<reference evidence="3" key="1">
    <citation type="submission" date="2021-11" db="EMBL/GenBank/DDBJ databases">
        <authorList>
            <consortium name="Genoscope - CEA"/>
            <person name="William W."/>
        </authorList>
    </citation>
    <scope>NUCLEOTIDE SEQUENCE</scope>
</reference>
<evidence type="ECO:0000313" key="4">
    <source>
        <dbReference type="Proteomes" id="UP000789595"/>
    </source>
</evidence>
<dbReference type="InterPro" id="IPR035441">
    <property type="entry name" value="TFIIS/LEDGF_dom_sf"/>
</dbReference>
<dbReference type="Gene3D" id="1.20.930.10">
    <property type="entry name" value="Conserved domain common to transcription factors TFIIS, elongin A, CRSP70"/>
    <property type="match status" value="1"/>
</dbReference>
<protein>
    <recommendedName>
        <fullName evidence="2">TFIIS N-terminal domain-containing protein</fullName>
    </recommendedName>
</protein>
<dbReference type="PANTHER" id="PTHR46557">
    <property type="entry name" value="SERINE/THREONINE-PROTEIN PHOSPHATASE 1 REGULATORY SUBUNIT 10-RELATED"/>
    <property type="match status" value="1"/>
</dbReference>
<gene>
    <name evidence="3" type="ORF">PECAL_5P05890</name>
</gene>
<dbReference type="Pfam" id="PF08711">
    <property type="entry name" value="Med26"/>
    <property type="match status" value="1"/>
</dbReference>
<sequence>MAEVASSAPAPAGETPAAEAPAPDAAASREAAPMDVDDNSSEDPILVSLESEAKHVAHAPLVDPDAVEMRLLPLLDSEGRLQDGTEVGARVHALCEKIPRDAETTKGVLLVVLRRTCALVEKDNGKKLAMRAFLNAGGLRPLGTWLERADKERSDDFVRLLLDALSDLPVTARLVKASDVGKIVKRLKKDRKESGDQNMDSAYKGLMQNWYEKANKGDDEEERKLVALEAQARKATEKKKRSAKKRSSQPTDVLASALHQKKRAKVPDEAMDRSRAARIEARRQGRLGGGVETLQLAHESNVAFDDDGQPITSRPIDPELAERLAKRTTRVKWADDNGKEIASYCEPVEGWLDDGGHHGPSADDGLTAKERQKKEREMEARALGKAKELENAEKKAEEVEYQRKLDAQKPQIAWREPPPLKLGEDVAEPEVVATEPATQASRQKRLMEARYFHARDIPDNPADDGMETFRLDSSTVEIPAQELEKQPEEVVAEPEPAPPPVPAPPPQDVWTAPTPQFTPSFGGQQQYYPPPPPRAANAPRGLPEAITRLDEDALRFLLQNQALYDSLFVEGELDESRLRDVIANFRRGPRR</sequence>
<dbReference type="OrthoDB" id="10687731at2759"/>
<dbReference type="GO" id="GO:0072357">
    <property type="term" value="C:PTW/PP1 phosphatase complex"/>
    <property type="evidence" value="ECO:0007669"/>
    <property type="project" value="TreeGrafter"/>
</dbReference>
<feature type="region of interest" description="Disordered" evidence="1">
    <location>
        <begin position="1"/>
        <end position="44"/>
    </location>
</feature>
<dbReference type="GO" id="GO:0008157">
    <property type="term" value="F:protein phosphatase 1 binding"/>
    <property type="evidence" value="ECO:0007669"/>
    <property type="project" value="TreeGrafter"/>
</dbReference>
<dbReference type="PANTHER" id="PTHR46557:SF1">
    <property type="entry name" value="SERINE_THREONINE-PROTEIN PHOSPHATASE 1 REGULATORY SUBUNIT 10"/>
    <property type="match status" value="1"/>
</dbReference>
<keyword evidence="4" id="KW-1185">Reference proteome</keyword>
<dbReference type="GO" id="GO:0000785">
    <property type="term" value="C:chromatin"/>
    <property type="evidence" value="ECO:0007669"/>
    <property type="project" value="TreeGrafter"/>
</dbReference>
<dbReference type="SUPFAM" id="SSF47676">
    <property type="entry name" value="Conserved domain common to transcription factors TFIIS, elongin A, CRSP70"/>
    <property type="match status" value="1"/>
</dbReference>
<feature type="domain" description="TFIIS N-terminal" evidence="2">
    <location>
        <begin position="161"/>
        <end position="191"/>
    </location>
</feature>
<dbReference type="AlphaFoldDB" id="A0A8J2WQ82"/>
<evidence type="ECO:0000313" key="3">
    <source>
        <dbReference type="EMBL" id="CAH0376035.1"/>
    </source>
</evidence>
<name>A0A8J2WQ82_9STRA</name>
<feature type="compositionally biased region" description="Basic residues" evidence="1">
    <location>
        <begin position="236"/>
        <end position="247"/>
    </location>
</feature>
<organism evidence="3 4">
    <name type="scientific">Pelagomonas calceolata</name>
    <dbReference type="NCBI Taxonomy" id="35677"/>
    <lineage>
        <taxon>Eukaryota</taxon>
        <taxon>Sar</taxon>
        <taxon>Stramenopiles</taxon>
        <taxon>Ochrophyta</taxon>
        <taxon>Pelagophyceae</taxon>
        <taxon>Pelagomonadales</taxon>
        <taxon>Pelagomonadaceae</taxon>
        <taxon>Pelagomonas</taxon>
    </lineage>
</organism>
<proteinExistence type="predicted"/>
<dbReference type="EMBL" id="CAKKNE010000005">
    <property type="protein sequence ID" value="CAH0376035.1"/>
    <property type="molecule type" value="Genomic_DNA"/>
</dbReference>
<evidence type="ECO:0000259" key="2">
    <source>
        <dbReference type="Pfam" id="PF08711"/>
    </source>
</evidence>
<feature type="compositionally biased region" description="Low complexity" evidence="1">
    <location>
        <begin position="1"/>
        <end position="33"/>
    </location>
</feature>
<feature type="compositionally biased region" description="Pro residues" evidence="1">
    <location>
        <begin position="495"/>
        <end position="507"/>
    </location>
</feature>
<dbReference type="InterPro" id="IPR017923">
    <property type="entry name" value="TFIIS_N"/>
</dbReference>
<feature type="region of interest" description="Disordered" evidence="1">
    <location>
        <begin position="232"/>
        <end position="254"/>
    </location>
</feature>
<feature type="region of interest" description="Disordered" evidence="1">
    <location>
        <begin position="477"/>
        <end position="544"/>
    </location>
</feature>
<feature type="compositionally biased region" description="Basic and acidic residues" evidence="1">
    <location>
        <begin position="354"/>
        <end position="377"/>
    </location>
</feature>
<dbReference type="Proteomes" id="UP000789595">
    <property type="component" value="Unassembled WGS sequence"/>
</dbReference>
<evidence type="ECO:0000256" key="1">
    <source>
        <dbReference type="SAM" id="MobiDB-lite"/>
    </source>
</evidence>
<feature type="region of interest" description="Disordered" evidence="1">
    <location>
        <begin position="351"/>
        <end position="377"/>
    </location>
</feature>
<accession>A0A8J2WQ82</accession>